<dbReference type="InterPro" id="IPR050553">
    <property type="entry name" value="Thioredoxin_ResA/DsbE_sf"/>
</dbReference>
<keyword evidence="2" id="KW-0472">Membrane</keyword>
<evidence type="ECO:0000313" key="5">
    <source>
        <dbReference type="Proteomes" id="UP000669605"/>
    </source>
</evidence>
<dbReference type="InterPro" id="IPR013766">
    <property type="entry name" value="Thioredoxin_domain"/>
</dbReference>
<dbReference type="EMBL" id="JAAAUB010000004">
    <property type="protein sequence ID" value="NMH16395.1"/>
    <property type="molecule type" value="Genomic_DNA"/>
</dbReference>
<feature type="domain" description="Thioredoxin" evidence="3">
    <location>
        <begin position="36"/>
        <end position="183"/>
    </location>
</feature>
<dbReference type="RefSeq" id="WP_169115657.1">
    <property type="nucleotide sequence ID" value="NZ_JAAAUB010000004.1"/>
</dbReference>
<organism evidence="4 5">
    <name type="scientific">Tepidiphilus baoligensis</name>
    <dbReference type="NCBI Taxonomy" id="2698687"/>
    <lineage>
        <taxon>Bacteria</taxon>
        <taxon>Pseudomonadati</taxon>
        <taxon>Pseudomonadota</taxon>
        <taxon>Hydrogenophilia</taxon>
        <taxon>Hydrogenophilales</taxon>
        <taxon>Hydrogenophilaceae</taxon>
        <taxon>Tepidiphilus</taxon>
    </lineage>
</organism>
<sequence>MPCSRDDEPSPSRWRRGMLAVVAALGLGGTLWWLTRPRSNPAADAALTRLLQAELRDPEGPPRRIAEHWPEGVRVINFWATWCPPCRTELPLLAAASRTWPEIQFLGIALDEETALRRFLAHTPLPYPILLAPPTLLDLTAELGNPHRALPFTLVIGPRNERIASHVGPVTHATLERWSRTAQ</sequence>
<name>A0ABX1QM53_9PROT</name>
<evidence type="ECO:0000259" key="3">
    <source>
        <dbReference type="PROSITE" id="PS51352"/>
    </source>
</evidence>
<evidence type="ECO:0000256" key="1">
    <source>
        <dbReference type="ARBA" id="ARBA00023284"/>
    </source>
</evidence>
<gene>
    <name evidence="4" type="ORF">GV368_04600</name>
</gene>
<keyword evidence="2" id="KW-1133">Transmembrane helix</keyword>
<dbReference type="InterPro" id="IPR017937">
    <property type="entry name" value="Thioredoxin_CS"/>
</dbReference>
<dbReference type="PROSITE" id="PS51352">
    <property type="entry name" value="THIOREDOXIN_2"/>
    <property type="match status" value="1"/>
</dbReference>
<dbReference type="Proteomes" id="UP000669605">
    <property type="component" value="Unassembled WGS sequence"/>
</dbReference>
<reference evidence="4 5" key="1">
    <citation type="journal article" date="2020" name="Curr. Microbiol.">
        <title>Tepidiphilus baoligensis sp. nov., a Novel Bacterium of the Family Hydrogenophilaceae Isolated from an Oil Reservoir.</title>
        <authorList>
            <person name="Zhang X."/>
            <person name="Wang G."/>
            <person name="Ma X."/>
            <person name="Yu J."/>
            <person name="You J."/>
            <person name="Xue Y."/>
            <person name="Ma Y."/>
        </authorList>
    </citation>
    <scope>NUCLEOTIDE SEQUENCE [LARGE SCALE GENOMIC DNA]</scope>
    <source>
        <strain evidence="4 5">B18-69</strain>
    </source>
</reference>
<dbReference type="PROSITE" id="PS00194">
    <property type="entry name" value="THIOREDOXIN_1"/>
    <property type="match status" value="1"/>
</dbReference>
<keyword evidence="1" id="KW-0676">Redox-active center</keyword>
<dbReference type="PANTHER" id="PTHR42852:SF18">
    <property type="entry name" value="CHROMOSOME UNDETERMINED SCAFFOLD_47, WHOLE GENOME SHOTGUN SEQUENCE"/>
    <property type="match status" value="1"/>
</dbReference>
<evidence type="ECO:0000313" key="4">
    <source>
        <dbReference type="EMBL" id="NMH16395.1"/>
    </source>
</evidence>
<accession>A0ABX1QM53</accession>
<dbReference type="InterPro" id="IPR000866">
    <property type="entry name" value="AhpC/TSA"/>
</dbReference>
<dbReference type="PANTHER" id="PTHR42852">
    <property type="entry name" value="THIOL:DISULFIDE INTERCHANGE PROTEIN DSBE"/>
    <property type="match status" value="1"/>
</dbReference>
<feature type="transmembrane region" description="Helical" evidence="2">
    <location>
        <begin position="17"/>
        <end position="34"/>
    </location>
</feature>
<dbReference type="Gene3D" id="3.40.30.10">
    <property type="entry name" value="Glutaredoxin"/>
    <property type="match status" value="1"/>
</dbReference>
<evidence type="ECO:0000256" key="2">
    <source>
        <dbReference type="SAM" id="Phobius"/>
    </source>
</evidence>
<comment type="caution">
    <text evidence="4">The sequence shown here is derived from an EMBL/GenBank/DDBJ whole genome shotgun (WGS) entry which is preliminary data.</text>
</comment>
<keyword evidence="5" id="KW-1185">Reference proteome</keyword>
<dbReference type="Pfam" id="PF00578">
    <property type="entry name" value="AhpC-TSA"/>
    <property type="match status" value="1"/>
</dbReference>
<dbReference type="CDD" id="cd02966">
    <property type="entry name" value="TlpA_like_family"/>
    <property type="match status" value="1"/>
</dbReference>
<dbReference type="InterPro" id="IPR036249">
    <property type="entry name" value="Thioredoxin-like_sf"/>
</dbReference>
<protein>
    <submittedName>
        <fullName evidence="4">Redoxin domain-containing protein</fullName>
    </submittedName>
</protein>
<proteinExistence type="predicted"/>
<dbReference type="SUPFAM" id="SSF52833">
    <property type="entry name" value="Thioredoxin-like"/>
    <property type="match status" value="1"/>
</dbReference>
<keyword evidence="2" id="KW-0812">Transmembrane</keyword>